<gene>
    <name evidence="1" type="ORF">TT172_LOCUS9848</name>
</gene>
<dbReference type="EMBL" id="OUUZ01000019">
    <property type="protein sequence ID" value="SPQ27429.1"/>
    <property type="molecule type" value="Genomic_DNA"/>
</dbReference>
<evidence type="ECO:0000313" key="1">
    <source>
        <dbReference type="EMBL" id="SPQ27429.1"/>
    </source>
</evidence>
<proteinExistence type="predicted"/>
<organism evidence="1 2">
    <name type="scientific">Thermothielavioides terrestris</name>
    <dbReference type="NCBI Taxonomy" id="2587410"/>
    <lineage>
        <taxon>Eukaryota</taxon>
        <taxon>Fungi</taxon>
        <taxon>Dikarya</taxon>
        <taxon>Ascomycota</taxon>
        <taxon>Pezizomycotina</taxon>
        <taxon>Sordariomycetes</taxon>
        <taxon>Sordariomycetidae</taxon>
        <taxon>Sordariales</taxon>
        <taxon>Chaetomiaceae</taxon>
        <taxon>Thermothielavioides</taxon>
    </lineage>
</organism>
<protein>
    <submittedName>
        <fullName evidence="1">B77892ca-c3fe-43f1-aab5-06f61830950d</fullName>
    </submittedName>
</protein>
<name>A0A446BY58_9PEZI</name>
<accession>A0A446BY58</accession>
<sequence>MTEGDDNDLTYLANTLTSDNPNLLSSQFLELTTGSVQRELIISSNITETITEGDDDDLLYLGDTHFSQLLELTTGGVLSSQLLELTAGGVQREPTISSNTKEMATEAD</sequence>
<reference evidence="1 2" key="1">
    <citation type="submission" date="2018-04" db="EMBL/GenBank/DDBJ databases">
        <authorList>
            <person name="Huttner S."/>
            <person name="Dainat J."/>
        </authorList>
    </citation>
    <scope>NUCLEOTIDE SEQUENCE [LARGE SCALE GENOMIC DNA]</scope>
</reference>
<dbReference type="AlphaFoldDB" id="A0A446BY58"/>
<evidence type="ECO:0000313" key="2">
    <source>
        <dbReference type="Proteomes" id="UP000289323"/>
    </source>
</evidence>
<dbReference type="Proteomes" id="UP000289323">
    <property type="component" value="Unassembled WGS sequence"/>
</dbReference>